<dbReference type="GO" id="GO:0046872">
    <property type="term" value="F:metal ion binding"/>
    <property type="evidence" value="ECO:0007669"/>
    <property type="project" value="UniProtKB-KW"/>
</dbReference>
<evidence type="ECO:0000313" key="3">
    <source>
        <dbReference type="EMBL" id="ERM94633.1"/>
    </source>
</evidence>
<reference evidence="4" key="1">
    <citation type="journal article" date="2013" name="Science">
        <title>The Amborella genome and the evolution of flowering plants.</title>
        <authorList>
            <consortium name="Amborella Genome Project"/>
        </authorList>
    </citation>
    <scope>NUCLEOTIDE SEQUENCE [LARGE SCALE GENOMIC DNA]</scope>
</reference>
<dbReference type="GO" id="GO:0008757">
    <property type="term" value="F:S-adenosylmethionine-dependent methyltransferase activity"/>
    <property type="evidence" value="ECO:0000318"/>
    <property type="project" value="GO_Central"/>
</dbReference>
<dbReference type="Gramene" id="ERM94633">
    <property type="protein sequence ID" value="ERM94633"/>
    <property type="gene ID" value="AMTR_s00011p00191260"/>
</dbReference>
<dbReference type="EMBL" id="KI397507">
    <property type="protein sequence ID" value="ERM94633.1"/>
    <property type="molecule type" value="Genomic_DNA"/>
</dbReference>
<evidence type="ECO:0000313" key="4">
    <source>
        <dbReference type="Proteomes" id="UP000017836"/>
    </source>
</evidence>
<dbReference type="Gene3D" id="1.10.1200.270">
    <property type="entry name" value="Methyltransferase, alpha-helical capping domain"/>
    <property type="match status" value="1"/>
</dbReference>
<evidence type="ECO:0000256" key="1">
    <source>
        <dbReference type="ARBA" id="ARBA00022723"/>
    </source>
</evidence>
<gene>
    <name evidence="3" type="ORF">AMTR_s00011p00191260</name>
</gene>
<name>W1NGL4_AMBTC</name>
<protein>
    <recommendedName>
        <fullName evidence="5">Jasmonate O-methyltransferase</fullName>
    </recommendedName>
</protein>
<dbReference type="InterPro" id="IPR005299">
    <property type="entry name" value="MeTrfase_7"/>
</dbReference>
<dbReference type="Gene3D" id="3.40.50.150">
    <property type="entry name" value="Vaccinia Virus protein VP39"/>
    <property type="match status" value="1"/>
</dbReference>
<sequence>MNGGAAKTSYACNSSYQRRGLDMLMPITEKVVMDVLSTHLGESMKIADLGCSSGPNTFLVLTTMVRAVATKVRLGFRPMPEIQLYLNDLPGNDFNWLFRALPSFHERLREEGAFGSCFVAGVPGSFYGRLFPSNSLHLVHSSYALHWLSKVPSALYNEEGIPFNKGNIYISESSPSCVPRAYYQQFQKDFSLYLKLRSQEVVTGGRMVLILFGRRTVDPYDKEGAFIWEALSRAVRDLILHGYIDEEKLHSFDPPYYTPCGGEVVQEVKREGSFTLERFEQVEKSPCGINGNGKDMALAMRAVMEPLIIHHFGEGIMDMLFEAYARHVAVEMAKGYKKIHLVLVLKKIK</sequence>
<proteinExistence type="predicted"/>
<dbReference type="HOGENOM" id="CLU_019628_2_0_1"/>
<organism evidence="3 4">
    <name type="scientific">Amborella trichopoda</name>
    <dbReference type="NCBI Taxonomy" id="13333"/>
    <lineage>
        <taxon>Eukaryota</taxon>
        <taxon>Viridiplantae</taxon>
        <taxon>Streptophyta</taxon>
        <taxon>Embryophyta</taxon>
        <taxon>Tracheophyta</taxon>
        <taxon>Spermatophyta</taxon>
        <taxon>Magnoliopsida</taxon>
        <taxon>Amborellales</taxon>
        <taxon>Amborellaceae</taxon>
        <taxon>Amborella</taxon>
    </lineage>
</organism>
<evidence type="ECO:0008006" key="5">
    <source>
        <dbReference type="Google" id="ProtNLM"/>
    </source>
</evidence>
<dbReference type="PANTHER" id="PTHR31009">
    <property type="entry name" value="S-ADENOSYL-L-METHIONINE:CARBOXYL METHYLTRANSFERASE FAMILY PROTEIN"/>
    <property type="match status" value="1"/>
</dbReference>
<dbReference type="SUPFAM" id="SSF53335">
    <property type="entry name" value="S-adenosyl-L-methionine-dependent methyltransferases"/>
    <property type="match status" value="1"/>
</dbReference>
<evidence type="ECO:0000256" key="2">
    <source>
        <dbReference type="ARBA" id="ARBA00022842"/>
    </source>
</evidence>
<dbReference type="OMA" id="RSSKECC"/>
<dbReference type="InterPro" id="IPR042086">
    <property type="entry name" value="MeTrfase_capping"/>
</dbReference>
<dbReference type="AlphaFoldDB" id="W1NGL4"/>
<dbReference type="GO" id="GO:0032259">
    <property type="term" value="P:methylation"/>
    <property type="evidence" value="ECO:0000318"/>
    <property type="project" value="GO_Central"/>
</dbReference>
<dbReference type="eggNOG" id="ENOG502QQVK">
    <property type="taxonomic scope" value="Eukaryota"/>
</dbReference>
<accession>W1NGL4</accession>
<dbReference type="Proteomes" id="UP000017836">
    <property type="component" value="Unassembled WGS sequence"/>
</dbReference>
<keyword evidence="4" id="KW-1185">Reference proteome</keyword>
<keyword evidence="2" id="KW-0460">Magnesium</keyword>
<keyword evidence="1" id="KW-0479">Metal-binding</keyword>
<dbReference type="Pfam" id="PF03492">
    <property type="entry name" value="Methyltransf_7"/>
    <property type="match status" value="1"/>
</dbReference>
<dbReference type="InterPro" id="IPR029063">
    <property type="entry name" value="SAM-dependent_MTases_sf"/>
</dbReference>